<feature type="compositionally biased region" description="Acidic residues" evidence="1">
    <location>
        <begin position="161"/>
        <end position="170"/>
    </location>
</feature>
<feature type="region of interest" description="Disordered" evidence="1">
    <location>
        <begin position="124"/>
        <end position="179"/>
    </location>
</feature>
<dbReference type="AlphaFoldDB" id="A0AAD4S6T9"/>
<reference evidence="2" key="1">
    <citation type="submission" date="2022-04" db="EMBL/GenBank/DDBJ databases">
        <title>A functionally conserved STORR gene fusion in Papaver species that diverged 16.8 million years ago.</title>
        <authorList>
            <person name="Catania T."/>
        </authorList>
    </citation>
    <scope>NUCLEOTIDE SEQUENCE</scope>
    <source>
        <strain evidence="2">S-188037</strain>
    </source>
</reference>
<comment type="caution">
    <text evidence="2">The sequence shown here is derived from an EMBL/GenBank/DDBJ whole genome shotgun (WGS) entry which is preliminary data.</text>
</comment>
<feature type="compositionally biased region" description="Acidic residues" evidence="1">
    <location>
        <begin position="58"/>
        <end position="79"/>
    </location>
</feature>
<evidence type="ECO:0000313" key="2">
    <source>
        <dbReference type="EMBL" id="KAI3866324.1"/>
    </source>
</evidence>
<feature type="compositionally biased region" description="Basic and acidic residues" evidence="1">
    <location>
        <begin position="44"/>
        <end position="57"/>
    </location>
</feature>
<protein>
    <submittedName>
        <fullName evidence="2">Uncharacterized protein</fullName>
    </submittedName>
</protein>
<accession>A0AAD4S6T9</accession>
<evidence type="ECO:0000256" key="1">
    <source>
        <dbReference type="SAM" id="MobiDB-lite"/>
    </source>
</evidence>
<keyword evidence="3" id="KW-1185">Reference proteome</keyword>
<proteinExistence type="predicted"/>
<name>A0AAD4S6T9_9MAGN</name>
<gene>
    <name evidence="2" type="ORF">MKW98_007979</name>
</gene>
<sequence>MRPTRLDFVHEEQVIATQASIADNQVQGYEDDQVKLPNVNTNECHPDDRPDFLFKEYQDEDEEEGEDNSEDESEDEDETQEKYNYEDWVSMCARGIDVGNDPGDCNEDFNIGGYYEEQQIVPVNATSDEEVPRYEPTQEEETKWQEDFGQHLKEPKRQEMINEDVPEVEPGEISTSMDF</sequence>
<dbReference type="EMBL" id="JAJJMB010013673">
    <property type="protein sequence ID" value="KAI3866324.1"/>
    <property type="molecule type" value="Genomic_DNA"/>
</dbReference>
<evidence type="ECO:0000313" key="3">
    <source>
        <dbReference type="Proteomes" id="UP001202328"/>
    </source>
</evidence>
<feature type="compositionally biased region" description="Basic and acidic residues" evidence="1">
    <location>
        <begin position="140"/>
        <end position="160"/>
    </location>
</feature>
<dbReference type="Proteomes" id="UP001202328">
    <property type="component" value="Unassembled WGS sequence"/>
</dbReference>
<organism evidence="2 3">
    <name type="scientific">Papaver atlanticum</name>
    <dbReference type="NCBI Taxonomy" id="357466"/>
    <lineage>
        <taxon>Eukaryota</taxon>
        <taxon>Viridiplantae</taxon>
        <taxon>Streptophyta</taxon>
        <taxon>Embryophyta</taxon>
        <taxon>Tracheophyta</taxon>
        <taxon>Spermatophyta</taxon>
        <taxon>Magnoliopsida</taxon>
        <taxon>Ranunculales</taxon>
        <taxon>Papaveraceae</taxon>
        <taxon>Papaveroideae</taxon>
        <taxon>Papaver</taxon>
    </lineage>
</organism>
<feature type="region of interest" description="Disordered" evidence="1">
    <location>
        <begin position="34"/>
        <end position="84"/>
    </location>
</feature>